<evidence type="ECO:0000256" key="1">
    <source>
        <dbReference type="ARBA" id="ARBA00023186"/>
    </source>
</evidence>
<keyword evidence="1" id="KW-0143">Chaperone</keyword>
<evidence type="ECO:0000313" key="3">
    <source>
        <dbReference type="EMBL" id="MFC3034485.1"/>
    </source>
</evidence>
<protein>
    <submittedName>
        <fullName evidence="3">DNA-J related domain-containing protein</fullName>
    </submittedName>
</protein>
<proteinExistence type="predicted"/>
<comment type="caution">
    <text evidence="3">The sequence shown here is derived from an EMBL/GenBank/DDBJ whole genome shotgun (WGS) entry which is preliminary data.</text>
</comment>
<accession>A0ABV7CP87</accession>
<dbReference type="SUPFAM" id="SSF46565">
    <property type="entry name" value="Chaperone J-domain"/>
    <property type="match status" value="1"/>
</dbReference>
<dbReference type="InterPro" id="IPR001623">
    <property type="entry name" value="DnaJ_domain"/>
</dbReference>
<organism evidence="3 4">
    <name type="scientific">Pseudoalteromonas fenneropenaei</name>
    <dbReference type="NCBI Taxonomy" id="1737459"/>
    <lineage>
        <taxon>Bacteria</taxon>
        <taxon>Pseudomonadati</taxon>
        <taxon>Pseudomonadota</taxon>
        <taxon>Gammaproteobacteria</taxon>
        <taxon>Alteromonadales</taxon>
        <taxon>Pseudoalteromonadaceae</taxon>
        <taxon>Pseudoalteromonas</taxon>
    </lineage>
</organism>
<dbReference type="RefSeq" id="WP_377127859.1">
    <property type="nucleotide sequence ID" value="NZ_JBHRSD010000040.1"/>
</dbReference>
<reference evidence="4" key="1">
    <citation type="journal article" date="2019" name="Int. J. Syst. Evol. Microbiol.">
        <title>The Global Catalogue of Microorganisms (GCM) 10K type strain sequencing project: providing services to taxonomists for standard genome sequencing and annotation.</title>
        <authorList>
            <consortium name="The Broad Institute Genomics Platform"/>
            <consortium name="The Broad Institute Genome Sequencing Center for Infectious Disease"/>
            <person name="Wu L."/>
            <person name="Ma J."/>
        </authorList>
    </citation>
    <scope>NUCLEOTIDE SEQUENCE [LARGE SCALE GENOMIC DNA]</scope>
    <source>
        <strain evidence="4">KCTC 42730</strain>
    </source>
</reference>
<dbReference type="EMBL" id="JBHRSD010000040">
    <property type="protein sequence ID" value="MFC3034485.1"/>
    <property type="molecule type" value="Genomic_DNA"/>
</dbReference>
<gene>
    <name evidence="3" type="ORF">ACFOEE_18435</name>
</gene>
<keyword evidence="4" id="KW-1185">Reference proteome</keyword>
<evidence type="ECO:0000313" key="4">
    <source>
        <dbReference type="Proteomes" id="UP001595453"/>
    </source>
</evidence>
<feature type="domain" description="DnaJ-related protein N-terminal" evidence="2">
    <location>
        <begin position="16"/>
        <end position="134"/>
    </location>
</feature>
<dbReference type="Gene3D" id="1.10.287.110">
    <property type="entry name" value="DnaJ domain"/>
    <property type="match status" value="1"/>
</dbReference>
<name>A0ABV7CP87_9GAMM</name>
<dbReference type="InterPro" id="IPR021059">
    <property type="entry name" value="DnaJ-related_N"/>
</dbReference>
<dbReference type="Pfam" id="PF12339">
    <property type="entry name" value="DNAJ_related"/>
    <property type="match status" value="1"/>
</dbReference>
<dbReference type="Proteomes" id="UP001595453">
    <property type="component" value="Unassembled WGS sequence"/>
</dbReference>
<dbReference type="InterPro" id="IPR036869">
    <property type="entry name" value="J_dom_sf"/>
</dbReference>
<dbReference type="CDD" id="cd06257">
    <property type="entry name" value="DnaJ"/>
    <property type="match status" value="1"/>
</dbReference>
<evidence type="ECO:0000259" key="2">
    <source>
        <dbReference type="Pfam" id="PF12339"/>
    </source>
</evidence>
<sequence>MITSHYTKQGLGTMHNPLTEPLFELLANGICYKIHTLAAQLQQQGNWLTQHTDPTQDLFRKNFLLMNALYQLQNQLVEQQQFLSISSTHIQLIPMTSNIVQVEDALRDYYLDWRHFDTDNDVITALLNNFWQSYHSYGSQLDEVAFQCLCDAWQLTAPITEMQIQKRWRQLALAHHPDREQGNAEQFQRYREQYLKLRQYFSQLGAKNLR</sequence>